<dbReference type="EMBL" id="PDYG01000022">
    <property type="protein sequence ID" value="PHU37935.1"/>
    <property type="molecule type" value="Genomic_DNA"/>
</dbReference>
<reference evidence="6 7" key="2">
    <citation type="submission" date="2017-10" db="EMBL/GenBank/DDBJ databases">
        <authorList>
            <person name="Banno H."/>
            <person name="Chua N.-H."/>
        </authorList>
    </citation>
    <scope>NUCLEOTIDE SEQUENCE [LARGE SCALE GENOMIC DNA]</scope>
    <source>
        <strain evidence="6 7">JK623</strain>
    </source>
</reference>
<dbReference type="Gene3D" id="3.20.20.140">
    <property type="entry name" value="Metal-dependent hydrolases"/>
    <property type="match status" value="1"/>
</dbReference>
<dbReference type="GO" id="GO:0030145">
    <property type="term" value="F:manganese ion binding"/>
    <property type="evidence" value="ECO:0007669"/>
    <property type="project" value="InterPro"/>
</dbReference>
<keyword evidence="3" id="KW-0378">Hydrolase</keyword>
<gene>
    <name evidence="6" type="ORF">CSX02_05320</name>
</gene>
<dbReference type="PANTHER" id="PTHR39181:SF1">
    <property type="entry name" value="TYROSINE-PROTEIN PHOSPHATASE YWQE"/>
    <property type="match status" value="1"/>
</dbReference>
<dbReference type="GO" id="GO:0004725">
    <property type="term" value="F:protein tyrosine phosphatase activity"/>
    <property type="evidence" value="ECO:0007669"/>
    <property type="project" value="UniProtKB-EC"/>
</dbReference>
<accession>A0A2G3E452</accession>
<protein>
    <recommendedName>
        <fullName evidence="2">protein-tyrosine-phosphatase</fullName>
        <ecNumber evidence="2">3.1.3.48</ecNumber>
    </recommendedName>
</protein>
<comment type="similarity">
    <text evidence="1">Belongs to the metallo-dependent hydrolases superfamily. CpsB/CapC family.</text>
</comment>
<dbReference type="InterPro" id="IPR016667">
    <property type="entry name" value="Caps_polysacc_synth_CpsB/CapC"/>
</dbReference>
<comment type="caution">
    <text evidence="6">The sequence shown here is derived from an EMBL/GenBank/DDBJ whole genome shotgun (WGS) entry which is preliminary data.</text>
</comment>
<dbReference type="SUPFAM" id="SSF89550">
    <property type="entry name" value="PHP domain-like"/>
    <property type="match status" value="1"/>
</dbReference>
<dbReference type="RefSeq" id="WP_099385894.1">
    <property type="nucleotide sequence ID" value="NZ_JANSWH010000086.1"/>
</dbReference>
<keyword evidence="7" id="KW-1185">Reference proteome</keyword>
<dbReference type="AlphaFoldDB" id="A0A2G3E452"/>
<reference evidence="6 7" key="1">
    <citation type="submission" date="2017-10" db="EMBL/GenBank/DDBJ databases">
        <title>Resolving the taxonomy of Roseburia spp., Eubacterium rectale and Agathobacter spp. through phylogenomic analysis.</title>
        <authorList>
            <person name="Sheridan P.O."/>
            <person name="Walker A.W."/>
            <person name="Duncan S.H."/>
            <person name="Scott K.P."/>
            <person name="Toole P.W.O."/>
            <person name="Luis P."/>
            <person name="Flint H.J."/>
        </authorList>
    </citation>
    <scope>NUCLEOTIDE SEQUENCE [LARGE SCALE GENOMIC DNA]</scope>
    <source>
        <strain evidence="6 7">JK623</strain>
    </source>
</reference>
<comment type="catalytic activity">
    <reaction evidence="5">
        <text>O-phospho-L-tyrosyl-[protein] + H2O = L-tyrosyl-[protein] + phosphate</text>
        <dbReference type="Rhea" id="RHEA:10684"/>
        <dbReference type="Rhea" id="RHEA-COMP:10136"/>
        <dbReference type="Rhea" id="RHEA-COMP:20101"/>
        <dbReference type="ChEBI" id="CHEBI:15377"/>
        <dbReference type="ChEBI" id="CHEBI:43474"/>
        <dbReference type="ChEBI" id="CHEBI:46858"/>
        <dbReference type="ChEBI" id="CHEBI:61978"/>
        <dbReference type="EC" id="3.1.3.48"/>
    </reaction>
</comment>
<name>A0A2G3E452_9FIRM</name>
<proteinExistence type="inferred from homology"/>
<evidence type="ECO:0000256" key="2">
    <source>
        <dbReference type="ARBA" id="ARBA00013064"/>
    </source>
</evidence>
<evidence type="ECO:0000256" key="5">
    <source>
        <dbReference type="ARBA" id="ARBA00051722"/>
    </source>
</evidence>
<keyword evidence="4" id="KW-0904">Protein phosphatase</keyword>
<dbReference type="EC" id="3.1.3.48" evidence="2"/>
<sequence>MKIIDIHSHMLYGVDDGSENLQMSLELIRMDYEQGVRGIFFTNHGEGVVSRIAEYNERFESISLMVGKLYPDLKLYRGCEVISRRSDMDFVIRNLESGHLPTLNRTKYVLTEFVPKQTKGMQEVDYCIDALIEGGYIPVIAHIERYSDIYDDPINNIEKLKEKGCFTQVNLYSVEQDRGRVSGGARKILANEFLKHQLVDFVGTDTHRLDYKSPEAKIGAEKIVEKYGEDYAQRVLFENAERILIGKGV</sequence>
<dbReference type="PANTHER" id="PTHR39181">
    <property type="entry name" value="TYROSINE-PROTEIN PHOSPHATASE YWQE"/>
    <property type="match status" value="1"/>
</dbReference>
<evidence type="ECO:0000313" key="7">
    <source>
        <dbReference type="Proteomes" id="UP000224563"/>
    </source>
</evidence>
<dbReference type="Pfam" id="PF19567">
    <property type="entry name" value="CpsB_CapC"/>
    <property type="match status" value="1"/>
</dbReference>
<dbReference type="InterPro" id="IPR016195">
    <property type="entry name" value="Pol/histidinol_Pase-like"/>
</dbReference>
<evidence type="ECO:0000256" key="1">
    <source>
        <dbReference type="ARBA" id="ARBA00005750"/>
    </source>
</evidence>
<dbReference type="Proteomes" id="UP000224563">
    <property type="component" value="Unassembled WGS sequence"/>
</dbReference>
<evidence type="ECO:0000256" key="4">
    <source>
        <dbReference type="ARBA" id="ARBA00022912"/>
    </source>
</evidence>
<dbReference type="PIRSF" id="PIRSF016557">
    <property type="entry name" value="Caps_synth_CpsB"/>
    <property type="match status" value="1"/>
</dbReference>
<evidence type="ECO:0000256" key="3">
    <source>
        <dbReference type="ARBA" id="ARBA00022801"/>
    </source>
</evidence>
<evidence type="ECO:0000313" key="6">
    <source>
        <dbReference type="EMBL" id="PHU37935.1"/>
    </source>
</evidence>
<organism evidence="6 7">
    <name type="scientific">Agathobacter ruminis</name>
    <dbReference type="NCBI Taxonomy" id="1712665"/>
    <lineage>
        <taxon>Bacteria</taxon>
        <taxon>Bacillati</taxon>
        <taxon>Bacillota</taxon>
        <taxon>Clostridia</taxon>
        <taxon>Lachnospirales</taxon>
        <taxon>Lachnospiraceae</taxon>
        <taxon>Agathobacter</taxon>
    </lineage>
</organism>